<proteinExistence type="predicted"/>
<dbReference type="Proteomes" id="UP001162992">
    <property type="component" value="Chromosome 22"/>
</dbReference>
<sequence>MFYSHQLLSKKGPLGQIWIAATLSSKINRKKAEQIDIGEMCKQILNPVVPLALRLSSILMGGIVVIYHRKVKFLYDDAKEFLMQIKTVTAIQKVDTTSLPKGRSHARFQAITINYEFDEVYDDIEYAMLRPQTPNKDQEPSVEFFVVPNARPMDENLLNQPLQDFQAETIDITLNEDIINYPDILDAEARQEEDRILAIDEFALDNLVPVGSIQDELIVDELAAIFEQEAEQHKEQEQEKHESPAKEFLGPQSPEPELPPKPSRRGKRKNKKLQLDEEITEVPASNFNSWLQDTSSIIYRSQHAKVQAGSEVLKVQKLLSLPSTCLANNGEAESEWPTPLMELWNMHLSGWPMLEKSSEKEQENFVKNQNFPVEDLEPASNEEPVAREGHHATTLDNVEDDVMPPLELDIDIGHHEFLRYGSVEKLRRALDTPNAGSEEEFLGNQLGLTPILTGQSFRSSRRKRTPQSGRLVLDSEGEAPTTGRSKRSRVSETWRSDSPFLGDYSGRDFLLNIVSPRLSGGNLEHRSESLPGSLSQFELLEETGPSQALNPRNSVDIITASMLQYLREQFNRTLAQKQQSLNKLTEGLAKSQAAKVFFQICVLASNRYLVVVQTEPYGDILISRGDYI</sequence>
<organism evidence="1 2">
    <name type="scientific">Diphasiastrum complanatum</name>
    <name type="common">Issler's clubmoss</name>
    <name type="synonym">Lycopodium complanatum</name>
    <dbReference type="NCBI Taxonomy" id="34168"/>
    <lineage>
        <taxon>Eukaryota</taxon>
        <taxon>Viridiplantae</taxon>
        <taxon>Streptophyta</taxon>
        <taxon>Embryophyta</taxon>
        <taxon>Tracheophyta</taxon>
        <taxon>Lycopodiopsida</taxon>
        <taxon>Lycopodiales</taxon>
        <taxon>Lycopodiaceae</taxon>
        <taxon>Lycopodioideae</taxon>
        <taxon>Diphasiastrum</taxon>
    </lineage>
</organism>
<name>A0ACC2AE58_DIPCM</name>
<comment type="caution">
    <text evidence="1">The sequence shown here is derived from an EMBL/GenBank/DDBJ whole genome shotgun (WGS) entry which is preliminary data.</text>
</comment>
<evidence type="ECO:0000313" key="1">
    <source>
        <dbReference type="EMBL" id="KAJ7515868.1"/>
    </source>
</evidence>
<accession>A0ACC2AE58</accession>
<protein>
    <submittedName>
        <fullName evidence="1">Uncharacterized protein</fullName>
    </submittedName>
</protein>
<gene>
    <name evidence="1" type="ORF">O6H91_22G032300</name>
</gene>
<reference evidence="2" key="1">
    <citation type="journal article" date="2024" name="Proc. Natl. Acad. Sci. U.S.A.">
        <title>Extraordinary preservation of gene collinearity over three hundred million years revealed in homosporous lycophytes.</title>
        <authorList>
            <person name="Li C."/>
            <person name="Wickell D."/>
            <person name="Kuo L.Y."/>
            <person name="Chen X."/>
            <person name="Nie B."/>
            <person name="Liao X."/>
            <person name="Peng D."/>
            <person name="Ji J."/>
            <person name="Jenkins J."/>
            <person name="Williams M."/>
            <person name="Shu S."/>
            <person name="Plott C."/>
            <person name="Barry K."/>
            <person name="Rajasekar S."/>
            <person name="Grimwood J."/>
            <person name="Han X."/>
            <person name="Sun S."/>
            <person name="Hou Z."/>
            <person name="He W."/>
            <person name="Dai G."/>
            <person name="Sun C."/>
            <person name="Schmutz J."/>
            <person name="Leebens-Mack J.H."/>
            <person name="Li F.W."/>
            <person name="Wang L."/>
        </authorList>
    </citation>
    <scope>NUCLEOTIDE SEQUENCE [LARGE SCALE GENOMIC DNA]</scope>
    <source>
        <strain evidence="2">cv. PW_Plant_1</strain>
    </source>
</reference>
<keyword evidence="2" id="KW-1185">Reference proteome</keyword>
<evidence type="ECO:0000313" key="2">
    <source>
        <dbReference type="Proteomes" id="UP001162992"/>
    </source>
</evidence>
<dbReference type="EMBL" id="CM055113">
    <property type="protein sequence ID" value="KAJ7515868.1"/>
    <property type="molecule type" value="Genomic_DNA"/>
</dbReference>